<gene>
    <name evidence="2" type="ORF">PsYK624_158160</name>
</gene>
<dbReference type="SUPFAM" id="SSF53448">
    <property type="entry name" value="Nucleotide-diphospho-sugar transferases"/>
    <property type="match status" value="1"/>
</dbReference>
<accession>A0A9P3LMC0</accession>
<proteinExistence type="predicted"/>
<organism evidence="2 3">
    <name type="scientific">Phanerochaete sordida</name>
    <dbReference type="NCBI Taxonomy" id="48140"/>
    <lineage>
        <taxon>Eukaryota</taxon>
        <taxon>Fungi</taxon>
        <taxon>Dikarya</taxon>
        <taxon>Basidiomycota</taxon>
        <taxon>Agaricomycotina</taxon>
        <taxon>Agaricomycetes</taxon>
        <taxon>Polyporales</taxon>
        <taxon>Phanerochaetaceae</taxon>
        <taxon>Phanerochaete</taxon>
    </lineage>
</organism>
<keyword evidence="3" id="KW-1185">Reference proteome</keyword>
<evidence type="ECO:0000313" key="3">
    <source>
        <dbReference type="Proteomes" id="UP000703269"/>
    </source>
</evidence>
<name>A0A9P3LMC0_9APHY</name>
<dbReference type="Gene3D" id="3.90.550.10">
    <property type="entry name" value="Spore Coat Polysaccharide Biosynthesis Protein SpsA, Chain A"/>
    <property type="match status" value="1"/>
</dbReference>
<dbReference type="InterPro" id="IPR029044">
    <property type="entry name" value="Nucleotide-diphossugar_trans"/>
</dbReference>
<keyword evidence="1" id="KW-0472">Membrane</keyword>
<feature type="transmembrane region" description="Helical" evidence="1">
    <location>
        <begin position="40"/>
        <end position="58"/>
    </location>
</feature>
<protein>
    <submittedName>
        <fullName evidence="2">Glycosyltransferase family 8 protein</fullName>
    </submittedName>
</protein>
<evidence type="ECO:0000313" key="2">
    <source>
        <dbReference type="EMBL" id="GJE99549.1"/>
    </source>
</evidence>
<comment type="caution">
    <text evidence="2">The sequence shown here is derived from an EMBL/GenBank/DDBJ whole genome shotgun (WGS) entry which is preliminary data.</text>
</comment>
<dbReference type="OrthoDB" id="2014201at2759"/>
<dbReference type="Proteomes" id="UP000703269">
    <property type="component" value="Unassembled WGS sequence"/>
</dbReference>
<evidence type="ECO:0000256" key="1">
    <source>
        <dbReference type="SAM" id="Phobius"/>
    </source>
</evidence>
<keyword evidence="1" id="KW-0812">Transmembrane</keyword>
<keyword evidence="1" id="KW-1133">Transmembrane helix</keyword>
<dbReference type="GO" id="GO:0016757">
    <property type="term" value="F:glycosyltransferase activity"/>
    <property type="evidence" value="ECO:0007669"/>
    <property type="project" value="InterPro"/>
</dbReference>
<dbReference type="AlphaFoldDB" id="A0A9P3LMC0"/>
<dbReference type="Pfam" id="PF01501">
    <property type="entry name" value="Glyco_transf_8"/>
    <property type="match status" value="1"/>
</dbReference>
<dbReference type="InterPro" id="IPR050587">
    <property type="entry name" value="GNT1/Glycosyltrans_8"/>
</dbReference>
<sequence>MPSAVDASMALSGYPPQYLTPTPPDSLGASTSRRPKMFRTCLAGVFVFSIALNLFYFARIPRSFYSPLDDYQHLKHYPFVNTSGIPPLSEADWRGAAVVTTLFSDSYAPAVATLGHSLRLTNTSARLIVLYLPAQVSPEALCLATATGFVPHAIARIPPPADGRGMNRHFRDQYSKLQLWTLDALPEPVTRAVYLDSDTLALQNFDELFALPYALAAVPDVSAAHGFTLAFNAGVLLLRPDSNLHDHMKDALALARFPPEFAEQAFLNQFFGADAARLPLAYNANLAVKQRAPAVWAALWPETRVLHYTVDKPFVAHDWRRVPLARVEERVRKAARARGGVFREEMLLWGRVWRDAQRVYGMRMQDCGME</sequence>
<dbReference type="InterPro" id="IPR002495">
    <property type="entry name" value="Glyco_trans_8"/>
</dbReference>
<dbReference type="PANTHER" id="PTHR11183">
    <property type="entry name" value="GLYCOGENIN SUBFAMILY MEMBER"/>
    <property type="match status" value="1"/>
</dbReference>
<reference evidence="2 3" key="1">
    <citation type="submission" date="2021-08" db="EMBL/GenBank/DDBJ databases">
        <title>Draft Genome Sequence of Phanerochaete sordida strain YK-624.</title>
        <authorList>
            <person name="Mori T."/>
            <person name="Dohra H."/>
            <person name="Suzuki T."/>
            <person name="Kawagishi H."/>
            <person name="Hirai H."/>
        </authorList>
    </citation>
    <scope>NUCLEOTIDE SEQUENCE [LARGE SCALE GENOMIC DNA]</scope>
    <source>
        <strain evidence="2 3">YK-624</strain>
    </source>
</reference>
<dbReference type="EMBL" id="BPQB01000112">
    <property type="protein sequence ID" value="GJE99549.1"/>
    <property type="molecule type" value="Genomic_DNA"/>
</dbReference>